<protein>
    <submittedName>
        <fullName evidence="1">Uncharacterized protein</fullName>
    </submittedName>
</protein>
<sequence>MIGPLLVVLVTAAGVRDPLVGTRCLDQAGGEHHLRA</sequence>
<dbReference type="EMBL" id="JACHJV010000002">
    <property type="protein sequence ID" value="MBB4928139.1"/>
    <property type="molecule type" value="Genomic_DNA"/>
</dbReference>
<name>A0A7W7VZV9_KITKI</name>
<proteinExistence type="predicted"/>
<evidence type="ECO:0000313" key="2">
    <source>
        <dbReference type="Proteomes" id="UP000540506"/>
    </source>
</evidence>
<dbReference type="Proteomes" id="UP000540506">
    <property type="component" value="Unassembled WGS sequence"/>
</dbReference>
<reference evidence="1 2" key="1">
    <citation type="submission" date="2020-08" db="EMBL/GenBank/DDBJ databases">
        <title>Sequencing the genomes of 1000 actinobacteria strains.</title>
        <authorList>
            <person name="Klenk H.-P."/>
        </authorList>
    </citation>
    <scope>NUCLEOTIDE SEQUENCE [LARGE SCALE GENOMIC DNA]</scope>
    <source>
        <strain evidence="1 2">DSM 41654</strain>
    </source>
</reference>
<accession>A0A7W7VZV9</accession>
<keyword evidence="2" id="KW-1185">Reference proteome</keyword>
<comment type="caution">
    <text evidence="1">The sequence shown here is derived from an EMBL/GenBank/DDBJ whole genome shotgun (WGS) entry which is preliminary data.</text>
</comment>
<dbReference type="AlphaFoldDB" id="A0A7W7VZV9"/>
<evidence type="ECO:0000313" key="1">
    <source>
        <dbReference type="EMBL" id="MBB4928139.1"/>
    </source>
</evidence>
<gene>
    <name evidence="1" type="ORF">FHR34_007234</name>
</gene>
<organism evidence="1 2">
    <name type="scientific">Kitasatospora kifunensis</name>
    <name type="common">Streptomyces kifunensis</name>
    <dbReference type="NCBI Taxonomy" id="58351"/>
    <lineage>
        <taxon>Bacteria</taxon>
        <taxon>Bacillati</taxon>
        <taxon>Actinomycetota</taxon>
        <taxon>Actinomycetes</taxon>
        <taxon>Kitasatosporales</taxon>
        <taxon>Streptomycetaceae</taxon>
        <taxon>Kitasatospora</taxon>
    </lineage>
</organism>